<dbReference type="GO" id="GO:0006605">
    <property type="term" value="P:protein targeting"/>
    <property type="evidence" value="ECO:0007669"/>
    <property type="project" value="UniProtKB-UniRule"/>
</dbReference>
<dbReference type="SUPFAM" id="SSF52540">
    <property type="entry name" value="P-loop containing nucleoside triphosphate hydrolases"/>
    <property type="match status" value="2"/>
</dbReference>
<dbReference type="NCBIfam" id="NF009538">
    <property type="entry name" value="PRK12904.1"/>
    <property type="match status" value="1"/>
</dbReference>
<keyword evidence="5 11" id="KW-0547">Nucleotide-binding</keyword>
<evidence type="ECO:0000256" key="11">
    <source>
        <dbReference type="HAMAP-Rule" id="MF_01382"/>
    </source>
</evidence>
<dbReference type="EC" id="7.4.2.8" evidence="11"/>
<dbReference type="PANTHER" id="PTHR30612">
    <property type="entry name" value="SECA INNER MEMBRANE COMPONENT OF SEC PROTEIN SECRETION SYSTEM"/>
    <property type="match status" value="1"/>
</dbReference>
<dbReference type="SMART" id="SM00958">
    <property type="entry name" value="SecA_PP_bind"/>
    <property type="match status" value="1"/>
</dbReference>
<keyword evidence="4" id="KW-0963">Cytoplasm</keyword>
<evidence type="ECO:0000256" key="3">
    <source>
        <dbReference type="ARBA" id="ARBA00022448"/>
    </source>
</evidence>
<dbReference type="SMART" id="SM00957">
    <property type="entry name" value="SecA_DEAD"/>
    <property type="match status" value="1"/>
</dbReference>
<protein>
    <recommendedName>
        <fullName evidence="11 12">Protein translocase subunit SecA</fullName>
        <ecNumber evidence="11">7.4.2.8</ecNumber>
    </recommendedName>
</protein>
<dbReference type="GO" id="GO:0065002">
    <property type="term" value="P:intracellular protein transmembrane transport"/>
    <property type="evidence" value="ECO:0007669"/>
    <property type="project" value="UniProtKB-UniRule"/>
</dbReference>
<dbReference type="PROSITE" id="PS01312">
    <property type="entry name" value="SECA"/>
    <property type="match status" value="1"/>
</dbReference>
<dbReference type="HAMAP" id="MF_01382">
    <property type="entry name" value="SecA"/>
    <property type="match status" value="1"/>
</dbReference>
<dbReference type="SUPFAM" id="SSF81886">
    <property type="entry name" value="Helical scaffold and wing domains of SecA"/>
    <property type="match status" value="1"/>
</dbReference>
<dbReference type="CDD" id="cd18803">
    <property type="entry name" value="SF2_C_secA"/>
    <property type="match status" value="1"/>
</dbReference>
<evidence type="ECO:0000259" key="15">
    <source>
        <dbReference type="PROSITE" id="PS51196"/>
    </source>
</evidence>
<dbReference type="EMBL" id="KY709210">
    <property type="protein sequence ID" value="ARO90924.1"/>
    <property type="molecule type" value="Genomic_DNA"/>
</dbReference>
<evidence type="ECO:0000256" key="12">
    <source>
        <dbReference type="RuleBase" id="RU003874"/>
    </source>
</evidence>
<dbReference type="InterPro" id="IPR011130">
    <property type="entry name" value="SecA_preprotein_X-link_dom"/>
</dbReference>
<dbReference type="PROSITE" id="PS51194">
    <property type="entry name" value="HELICASE_CTER"/>
    <property type="match status" value="1"/>
</dbReference>
<evidence type="ECO:0000259" key="13">
    <source>
        <dbReference type="PROSITE" id="PS51192"/>
    </source>
</evidence>
<keyword evidence="10 11" id="KW-0472">Membrane</keyword>
<dbReference type="PROSITE" id="PS51192">
    <property type="entry name" value="HELICASE_ATP_BIND_1"/>
    <property type="match status" value="1"/>
</dbReference>
<dbReference type="GO" id="GO:0009570">
    <property type="term" value="C:chloroplast stroma"/>
    <property type="evidence" value="ECO:0007669"/>
    <property type="project" value="UniProtKB-SubCell"/>
</dbReference>
<dbReference type="FunFam" id="3.90.1440.10:FF:000003">
    <property type="entry name" value="Preprotein translocase SecA subunit"/>
    <property type="match status" value="1"/>
</dbReference>
<dbReference type="Pfam" id="PF01043">
    <property type="entry name" value="SecA_PP_bind"/>
    <property type="match status" value="1"/>
</dbReference>
<feature type="domain" description="SecA family profile" evidence="15">
    <location>
        <begin position="1"/>
        <end position="608"/>
    </location>
</feature>
<dbReference type="Gene3D" id="3.90.1440.10">
    <property type="entry name" value="SecA, preprotein cross-linking domain"/>
    <property type="match status" value="1"/>
</dbReference>
<evidence type="ECO:0000313" key="16">
    <source>
        <dbReference type="EMBL" id="ARO90924.1"/>
    </source>
</evidence>
<keyword evidence="3 11" id="KW-0813">Transport</keyword>
<gene>
    <name evidence="11 16" type="primary">secA</name>
</gene>
<dbReference type="InterPro" id="IPR011116">
    <property type="entry name" value="SecA_Wing/Scaffold"/>
</dbReference>
<evidence type="ECO:0000256" key="5">
    <source>
        <dbReference type="ARBA" id="ARBA00022741"/>
    </source>
</evidence>
<dbReference type="Pfam" id="PF21090">
    <property type="entry name" value="P-loop_SecA"/>
    <property type="match status" value="1"/>
</dbReference>
<dbReference type="CDD" id="cd17928">
    <property type="entry name" value="DEXDc_SecA"/>
    <property type="match status" value="1"/>
</dbReference>
<feature type="binding site" evidence="11">
    <location>
        <begin position="101"/>
        <end position="105"/>
    </location>
    <ligand>
        <name>ATP</name>
        <dbReference type="ChEBI" id="CHEBI:30616"/>
    </ligand>
</feature>
<comment type="subcellular location">
    <subcellularLocation>
        <location evidence="1">Membrane</location>
        <topology evidence="1">Peripheral membrane protein</topology>
    </subcellularLocation>
    <subcellularLocation>
        <location evidence="11">Plastid</location>
        <location evidence="11">Chloroplast stroma</location>
    </subcellularLocation>
    <subcellularLocation>
        <location evidence="11">Plastid</location>
        <location evidence="11">Chloroplast thylakoid membrane</location>
        <topology evidence="11">Peripheral membrane protein</topology>
    </subcellularLocation>
    <text evidence="11">A minor fraction is associated with the chloroplast thylakoid membrane.</text>
</comment>
<dbReference type="NCBIfam" id="TIGR00963">
    <property type="entry name" value="secA"/>
    <property type="match status" value="1"/>
</dbReference>
<dbReference type="InterPro" id="IPR036266">
    <property type="entry name" value="SecA_Wing/Scaffold_sf"/>
</dbReference>
<dbReference type="InterPro" id="IPR014001">
    <property type="entry name" value="Helicase_ATP-bd"/>
</dbReference>
<dbReference type="PRINTS" id="PR00906">
    <property type="entry name" value="SECA"/>
</dbReference>
<feature type="domain" description="Helicase ATP-binding" evidence="13">
    <location>
        <begin position="85"/>
        <end position="243"/>
    </location>
</feature>
<keyword evidence="6 11" id="KW-0067">ATP-binding</keyword>
<comment type="catalytic activity">
    <reaction evidence="11">
        <text>ATP + H2O + cellular proteinSide 1 = ADP + phosphate + cellular proteinSide 2.</text>
        <dbReference type="EC" id="7.4.2.8"/>
    </reaction>
</comment>
<evidence type="ECO:0000256" key="8">
    <source>
        <dbReference type="ARBA" id="ARBA00022967"/>
    </source>
</evidence>
<comment type="similarity">
    <text evidence="2 11 12">Belongs to the SecA family.</text>
</comment>
<dbReference type="SUPFAM" id="SSF81767">
    <property type="entry name" value="Pre-protein crosslinking domain of SecA"/>
    <property type="match status" value="1"/>
</dbReference>
<evidence type="ECO:0000256" key="7">
    <source>
        <dbReference type="ARBA" id="ARBA00022927"/>
    </source>
</evidence>
<keyword evidence="9 11" id="KW-0811">Translocation</keyword>
<dbReference type="Gene3D" id="3.40.50.300">
    <property type="entry name" value="P-loop containing nucleotide triphosphate hydrolases"/>
    <property type="match status" value="2"/>
</dbReference>
<dbReference type="InterPro" id="IPR027417">
    <property type="entry name" value="P-loop_NTPase"/>
</dbReference>
<evidence type="ECO:0000256" key="4">
    <source>
        <dbReference type="ARBA" id="ARBA00022490"/>
    </source>
</evidence>
<evidence type="ECO:0000256" key="10">
    <source>
        <dbReference type="ARBA" id="ARBA00023136"/>
    </source>
</evidence>
<dbReference type="GO" id="GO:0009535">
    <property type="term" value="C:chloroplast thylakoid membrane"/>
    <property type="evidence" value="ECO:0007669"/>
    <property type="project" value="UniProtKB-SubCell"/>
</dbReference>
<evidence type="ECO:0000256" key="1">
    <source>
        <dbReference type="ARBA" id="ARBA00004170"/>
    </source>
</evidence>
<evidence type="ECO:0000259" key="14">
    <source>
        <dbReference type="PROSITE" id="PS51194"/>
    </source>
</evidence>
<keyword evidence="16" id="KW-0934">Plastid</keyword>
<keyword evidence="11" id="KW-0793">Thylakoid</keyword>
<dbReference type="Pfam" id="PF07516">
    <property type="entry name" value="SecA_SW"/>
    <property type="match status" value="1"/>
</dbReference>
<dbReference type="InterPro" id="IPR020937">
    <property type="entry name" value="SecA_CS"/>
</dbReference>
<name>A0A1X9PTU0_9RHOD</name>
<comment type="function">
    <text evidence="11">Has a central role in coupling the hydrolysis of ATP to the transfer of proteins across the thylakoid membrane.</text>
</comment>
<dbReference type="InterPro" id="IPR001650">
    <property type="entry name" value="Helicase_C-like"/>
</dbReference>
<dbReference type="PROSITE" id="PS51196">
    <property type="entry name" value="SECA_MOTOR_DEAD"/>
    <property type="match status" value="1"/>
</dbReference>
<dbReference type="Pfam" id="PF07517">
    <property type="entry name" value="SecA_DEAD"/>
    <property type="match status" value="1"/>
</dbReference>
<evidence type="ECO:0000256" key="9">
    <source>
        <dbReference type="ARBA" id="ARBA00023010"/>
    </source>
</evidence>
<dbReference type="GO" id="GO:0017038">
    <property type="term" value="P:protein import"/>
    <property type="evidence" value="ECO:0007669"/>
    <property type="project" value="InterPro"/>
</dbReference>
<keyword evidence="7 11" id="KW-0653">Protein transport</keyword>
<dbReference type="InterPro" id="IPR044722">
    <property type="entry name" value="SecA_SF2_C"/>
</dbReference>
<feature type="binding site" evidence="11">
    <location>
        <position position="491"/>
    </location>
    <ligand>
        <name>ATP</name>
        <dbReference type="ChEBI" id="CHEBI:30616"/>
    </ligand>
</feature>
<dbReference type="FunFam" id="3.40.50.300:FF:000976">
    <property type="entry name" value="Translocase subunit secA chloroplastic-like"/>
    <property type="match status" value="1"/>
</dbReference>
<geneLocation type="chloroplast" evidence="16"/>
<dbReference type="InterPro" id="IPR014018">
    <property type="entry name" value="SecA_motor_DEAD"/>
</dbReference>
<feature type="domain" description="Helicase C-terminal" evidence="14">
    <location>
        <begin position="421"/>
        <end position="613"/>
    </location>
</feature>
<feature type="binding site" evidence="11">
    <location>
        <position position="83"/>
    </location>
    <ligand>
        <name>ATP</name>
        <dbReference type="ChEBI" id="CHEBI:30616"/>
    </ligand>
</feature>
<dbReference type="AlphaFoldDB" id="A0A1X9PTU0"/>
<reference evidence="16" key="1">
    <citation type="submission" date="2017-03" db="EMBL/GenBank/DDBJ databases">
        <title>The new red algal subphylum Proteorhodophytina comprises the largest and most divergent plastid genomes known.</title>
        <authorList>
            <person name="Munoz-Gomez S.A."/>
            <person name="Mejia-Franco F.G."/>
            <person name="Durnin K."/>
            <person name="Morgan C."/>
            <person name="Grisdale C.J."/>
            <person name="Archibald J.M."/>
            <person name="Slamovits C.H."/>
        </authorList>
    </citation>
    <scope>NUCLEOTIDE SEQUENCE</scope>
    <source>
        <strain evidence="16">NIES-2662</strain>
    </source>
</reference>
<keyword evidence="8 11" id="KW-1278">Translocase</keyword>
<organism evidence="16">
    <name type="scientific">Corynoplastis japonica</name>
    <dbReference type="NCBI Taxonomy" id="700918"/>
    <lineage>
        <taxon>Eukaryota</taxon>
        <taxon>Rhodophyta</taxon>
        <taxon>Rhodellophyceae</taxon>
        <taxon>Rhodellales</taxon>
        <taxon>Rhodellaceae</taxon>
        <taxon>Corynoplastis</taxon>
    </lineage>
</organism>
<accession>A0A1X9PTU0</accession>
<dbReference type="GO" id="GO:0008564">
    <property type="term" value="F:protein-exporting ATPase activity"/>
    <property type="evidence" value="ECO:0007669"/>
    <property type="project" value="UniProtKB-EC"/>
</dbReference>
<dbReference type="InterPro" id="IPR036670">
    <property type="entry name" value="SecA_X-link_sf"/>
</dbReference>
<evidence type="ECO:0000256" key="6">
    <source>
        <dbReference type="ARBA" id="ARBA00022840"/>
    </source>
</evidence>
<dbReference type="InterPro" id="IPR011115">
    <property type="entry name" value="SecA_DEAD"/>
</dbReference>
<dbReference type="GO" id="GO:0005524">
    <property type="term" value="F:ATP binding"/>
    <property type="evidence" value="ECO:0007669"/>
    <property type="project" value="UniProtKB-UniRule"/>
</dbReference>
<dbReference type="PANTHER" id="PTHR30612:SF0">
    <property type="entry name" value="CHLOROPLAST PROTEIN-TRANSPORTING ATPASE"/>
    <property type="match status" value="1"/>
</dbReference>
<evidence type="ECO:0000256" key="2">
    <source>
        <dbReference type="ARBA" id="ARBA00007650"/>
    </source>
</evidence>
<proteinExistence type="inferred from homology"/>
<dbReference type="Gene3D" id="1.10.3060.10">
    <property type="entry name" value="Helical scaffold and wing domains of SecA"/>
    <property type="match status" value="1"/>
</dbReference>
<dbReference type="InterPro" id="IPR000185">
    <property type="entry name" value="SecA"/>
</dbReference>
<keyword evidence="16" id="KW-0150">Chloroplast</keyword>
<sequence>MFNFSLFNSNQRQINQYLPLVKQINSLEQAIKKLTDQELKEKTTEFKIRLNNGQTLEELLPEAFAVVRETGIRTLNLRIFDVQLLGGIILHYGKIAEMKTGEGKTLVSALPAYLNALQGLGVHIVTVNDYLAKRDAKWTSEIYNFLGLNVGLIQQNMTKEERATNYSTDITYVTNSELGFDYLRDNMIINTEDIVQRPFSYCIIDEVDSILIDESRTPLIISEVSNAPTDKYKISKELSLLLKNKIDYEIDEKNRNIILTEKGITTCEQYLQLKDLYDLKNPWASYILNALKSKELFIKDVHYIVRDNSIIIVDEFTGRIMPGRRWSDGLHQSVEAKENVVIQNESQTLASITYQNFFLLYPKLAGMTGTAQTEETELDRIYNLKVVCVPTNNPMIRKDLPDLIYTTEYAKWKAVVNECLDMYQLGRPVLVGTTSIEKSELLSKLLQSKHIPHNLLNAKPQNVAREAEIIAQAGRQNAITIATNMAGRGTDIILGGNAKYIAKYNLLTSLNCYLVEDNYDSNYKNNIKKSFNIEIKNLNLGGLHIIGTERHESRRIDNQLRGRSGRQGDPGSSRFFLSLEDNLFRIFGADTITNTLQSNYLNEEVPIESIILSKALNAAQQKVESNFYDVRKQLFEYDEILNSQREVLYKERRRILESVYLRDCIIQYAESTVNDIVKFYAQSQSNQFKQDKLLMLKQLKDLLGLKDELKDLSLLDYSLDEIIGFFYQQIYITYDLKESYLEKNKPGLIRQLERFFLLEQIDNRWKNHLQQMSLLIESVSWRSYGQQDPLIEYKNEAFLLFFSMHKYIRDRVVYAMLRTNFINK</sequence>